<comment type="similarity">
    <text evidence="1 4">Belongs to the universal ribosomal protein uL23 family.</text>
</comment>
<keyword evidence="2 4" id="KW-0689">Ribosomal protein</keyword>
<dbReference type="InterPro" id="IPR012678">
    <property type="entry name" value="Ribosomal_uL23/eL15/eS24_sf"/>
</dbReference>
<dbReference type="NCBIfam" id="NF004363">
    <property type="entry name" value="PRK05738.2-4"/>
    <property type="match status" value="1"/>
</dbReference>
<dbReference type="InterPro" id="IPR013025">
    <property type="entry name" value="Ribosomal_uL23-like"/>
</dbReference>
<dbReference type="Pfam" id="PF00276">
    <property type="entry name" value="Ribosomal_L23"/>
    <property type="match status" value="1"/>
</dbReference>
<proteinExistence type="inferred from homology"/>
<dbReference type="GO" id="GO:0005840">
    <property type="term" value="C:ribosome"/>
    <property type="evidence" value="ECO:0007669"/>
    <property type="project" value="UniProtKB-KW"/>
</dbReference>
<dbReference type="HAMAP" id="MF_01369_B">
    <property type="entry name" value="Ribosomal_uL23_B"/>
    <property type="match status" value="1"/>
</dbReference>
<dbReference type="PANTHER" id="PTHR11620">
    <property type="entry name" value="60S RIBOSOMAL PROTEIN L23A"/>
    <property type="match status" value="1"/>
</dbReference>
<dbReference type="GO" id="GO:0006412">
    <property type="term" value="P:translation"/>
    <property type="evidence" value="ECO:0007669"/>
    <property type="project" value="UniProtKB-UniRule"/>
</dbReference>
<organism evidence="5 6">
    <name type="scientific">Candidatus Shapirobacteria bacterium CG09_land_8_20_14_0_10_49_15</name>
    <dbReference type="NCBI Taxonomy" id="1974482"/>
    <lineage>
        <taxon>Bacteria</taxon>
        <taxon>Candidatus Shapironibacteriota</taxon>
    </lineage>
</organism>
<name>A0A2M6XAR1_9BACT</name>
<dbReference type="InterPro" id="IPR012677">
    <property type="entry name" value="Nucleotide-bd_a/b_plait_sf"/>
</dbReference>
<reference evidence="6" key="1">
    <citation type="submission" date="2017-09" db="EMBL/GenBank/DDBJ databases">
        <title>Depth-based differentiation of microbial function through sediment-hosted aquifers and enrichment of novel symbionts in the deep terrestrial subsurface.</title>
        <authorList>
            <person name="Probst A.J."/>
            <person name="Ladd B."/>
            <person name="Jarett J.K."/>
            <person name="Geller-Mcgrath D.E."/>
            <person name="Sieber C.M.K."/>
            <person name="Emerson J.B."/>
            <person name="Anantharaman K."/>
            <person name="Thomas B.C."/>
            <person name="Malmstrom R."/>
            <person name="Stieglmeier M."/>
            <person name="Klingl A."/>
            <person name="Woyke T."/>
            <person name="Ryan C.M."/>
            <person name="Banfield J.F."/>
        </authorList>
    </citation>
    <scope>NUCLEOTIDE SEQUENCE [LARGE SCALE GENOMIC DNA]</scope>
</reference>
<dbReference type="AlphaFoldDB" id="A0A2M6XAR1"/>
<evidence type="ECO:0000256" key="2">
    <source>
        <dbReference type="ARBA" id="ARBA00022980"/>
    </source>
</evidence>
<evidence type="ECO:0000313" key="5">
    <source>
        <dbReference type="EMBL" id="PIU02157.1"/>
    </source>
</evidence>
<evidence type="ECO:0000256" key="1">
    <source>
        <dbReference type="ARBA" id="ARBA00006700"/>
    </source>
</evidence>
<comment type="caution">
    <text evidence="5">The sequence shown here is derived from an EMBL/GenBank/DDBJ whole genome shotgun (WGS) entry which is preliminary data.</text>
</comment>
<accession>A0A2M6XAR1</accession>
<evidence type="ECO:0000256" key="4">
    <source>
        <dbReference type="HAMAP-Rule" id="MF_01369"/>
    </source>
</evidence>
<keyword evidence="3 4" id="KW-0687">Ribonucleoprotein</keyword>
<dbReference type="EMBL" id="PEZK01000026">
    <property type="protein sequence ID" value="PIU02157.1"/>
    <property type="molecule type" value="Genomic_DNA"/>
</dbReference>
<dbReference type="Gene3D" id="3.30.70.330">
    <property type="match status" value="1"/>
</dbReference>
<evidence type="ECO:0000256" key="3">
    <source>
        <dbReference type="ARBA" id="ARBA00023274"/>
    </source>
</evidence>
<protein>
    <recommendedName>
        <fullName evidence="4">Large ribosomal subunit protein uL23</fullName>
    </recommendedName>
</protein>
<comment type="function">
    <text evidence="4">One of the early assembly proteins it binds 23S rRNA. One of the proteins that surrounds the polypeptide exit tunnel on the outside of the ribosome. Forms the main docking site for trigger factor binding to the ribosome.</text>
</comment>
<comment type="subunit">
    <text evidence="4">Part of the 50S ribosomal subunit. Contacts protein L29, and trigger factor when it is bound to the ribosome.</text>
</comment>
<keyword evidence="4" id="KW-0699">rRNA-binding</keyword>
<keyword evidence="4" id="KW-0694">RNA-binding</keyword>
<dbReference type="Proteomes" id="UP000231214">
    <property type="component" value="Unassembled WGS sequence"/>
</dbReference>
<evidence type="ECO:0000313" key="6">
    <source>
        <dbReference type="Proteomes" id="UP000231214"/>
    </source>
</evidence>
<sequence length="112" mass="12603">MDLKTVIKKPIITERSTGLLEGNQYTFIVDRRATKLQIAQAVEQFLGKVKVVGVRTSTTTTRAKRVGRQRRLGSKKVVKKAIIQLAQGDKIDFLPETATPKKRKPKVKETTK</sequence>
<dbReference type="SUPFAM" id="SSF54189">
    <property type="entry name" value="Ribosomal proteins S24e, L23 and L15e"/>
    <property type="match status" value="1"/>
</dbReference>
<dbReference type="GO" id="GO:0019843">
    <property type="term" value="F:rRNA binding"/>
    <property type="evidence" value="ECO:0007669"/>
    <property type="project" value="UniProtKB-UniRule"/>
</dbReference>
<gene>
    <name evidence="4" type="primary">rplW</name>
    <name evidence="5" type="ORF">COT66_01760</name>
</gene>
<dbReference type="GO" id="GO:1990904">
    <property type="term" value="C:ribonucleoprotein complex"/>
    <property type="evidence" value="ECO:0007669"/>
    <property type="project" value="UniProtKB-KW"/>
</dbReference>
<dbReference type="GO" id="GO:0003735">
    <property type="term" value="F:structural constituent of ribosome"/>
    <property type="evidence" value="ECO:0007669"/>
    <property type="project" value="InterPro"/>
</dbReference>